<feature type="transmembrane region" description="Helical" evidence="6">
    <location>
        <begin position="75"/>
        <end position="96"/>
    </location>
</feature>
<reference evidence="7 8" key="1">
    <citation type="submission" date="2021-03" db="EMBL/GenBank/DDBJ databases">
        <title>Genomic Encyclopedia of Type Strains, Phase IV (KMG-IV): sequencing the most valuable type-strain genomes for metagenomic binning, comparative biology and taxonomic classification.</title>
        <authorList>
            <person name="Goeker M."/>
        </authorList>
    </citation>
    <scope>NUCLEOTIDE SEQUENCE [LARGE SCALE GENOMIC DNA]</scope>
    <source>
        <strain evidence="7 8">DSM 13372</strain>
    </source>
</reference>
<dbReference type="PANTHER" id="PTHR30086:SF20">
    <property type="entry name" value="ARGININE EXPORTER PROTEIN ARGO-RELATED"/>
    <property type="match status" value="1"/>
</dbReference>
<evidence type="ECO:0000256" key="3">
    <source>
        <dbReference type="ARBA" id="ARBA00022692"/>
    </source>
</evidence>
<keyword evidence="2" id="KW-1003">Cell membrane</keyword>
<dbReference type="Proteomes" id="UP000730739">
    <property type="component" value="Unassembled WGS sequence"/>
</dbReference>
<sequence length="206" mass="21798">MQDSIWTILTTLGLYAIVIISPGPNFALVSRLAISGALPSALGATLGLSLAATFYAVLSMTGLAVLIVRVDWFATAIQIVGGLYLVYLGLSGWLVSSSGDNTPPPPTGTLWSGFRLGTLVELTNPKGITFFLGLYAATIPVDADMSVKLIVLLGGFMLEMVWYGSVAMLMSSPPAQAAYKKSGAWIDRIAGMLLIGFGIKMLTYRL</sequence>
<gene>
    <name evidence="7" type="ORF">J2Z31_002694</name>
</gene>
<feature type="transmembrane region" description="Helical" evidence="6">
    <location>
        <begin position="116"/>
        <end position="137"/>
    </location>
</feature>
<evidence type="ECO:0000256" key="2">
    <source>
        <dbReference type="ARBA" id="ARBA00022475"/>
    </source>
</evidence>
<comment type="caution">
    <text evidence="7">The sequence shown here is derived from an EMBL/GenBank/DDBJ whole genome shotgun (WGS) entry which is preliminary data.</text>
</comment>
<evidence type="ECO:0000256" key="4">
    <source>
        <dbReference type="ARBA" id="ARBA00022989"/>
    </source>
</evidence>
<feature type="transmembrane region" description="Helical" evidence="6">
    <location>
        <begin position="182"/>
        <end position="202"/>
    </location>
</feature>
<dbReference type="EMBL" id="JAGILA010000003">
    <property type="protein sequence ID" value="MBP2236180.1"/>
    <property type="molecule type" value="Genomic_DNA"/>
</dbReference>
<keyword evidence="3 6" id="KW-0812">Transmembrane</keyword>
<accession>A0ABS4QZW8</accession>
<protein>
    <submittedName>
        <fullName evidence="7">Threonine/homoserine/homoserine lactone efflux protein</fullName>
    </submittedName>
</protein>
<evidence type="ECO:0000313" key="7">
    <source>
        <dbReference type="EMBL" id="MBP2236180.1"/>
    </source>
</evidence>
<evidence type="ECO:0000256" key="1">
    <source>
        <dbReference type="ARBA" id="ARBA00004651"/>
    </source>
</evidence>
<comment type="subcellular location">
    <subcellularLocation>
        <location evidence="1">Cell membrane</location>
        <topology evidence="1">Multi-pass membrane protein</topology>
    </subcellularLocation>
</comment>
<dbReference type="InterPro" id="IPR001123">
    <property type="entry name" value="LeuE-type"/>
</dbReference>
<organism evidence="7 8">
    <name type="scientific">Sinorhizobium kostiense</name>
    <dbReference type="NCBI Taxonomy" id="76747"/>
    <lineage>
        <taxon>Bacteria</taxon>
        <taxon>Pseudomonadati</taxon>
        <taxon>Pseudomonadota</taxon>
        <taxon>Alphaproteobacteria</taxon>
        <taxon>Hyphomicrobiales</taxon>
        <taxon>Rhizobiaceae</taxon>
        <taxon>Sinorhizobium/Ensifer group</taxon>
        <taxon>Sinorhizobium</taxon>
    </lineage>
</organism>
<proteinExistence type="predicted"/>
<keyword evidence="5 6" id="KW-0472">Membrane</keyword>
<dbReference type="PANTHER" id="PTHR30086">
    <property type="entry name" value="ARGININE EXPORTER PROTEIN ARGO"/>
    <property type="match status" value="1"/>
</dbReference>
<evidence type="ECO:0000313" key="8">
    <source>
        <dbReference type="Proteomes" id="UP000730739"/>
    </source>
</evidence>
<evidence type="ECO:0000256" key="6">
    <source>
        <dbReference type="SAM" id="Phobius"/>
    </source>
</evidence>
<name>A0ABS4QZW8_9HYPH</name>
<keyword evidence="8" id="KW-1185">Reference proteome</keyword>
<feature type="transmembrane region" description="Helical" evidence="6">
    <location>
        <begin position="46"/>
        <end position="68"/>
    </location>
</feature>
<dbReference type="Pfam" id="PF01810">
    <property type="entry name" value="LysE"/>
    <property type="match status" value="1"/>
</dbReference>
<keyword evidence="4 6" id="KW-1133">Transmembrane helix</keyword>
<feature type="transmembrane region" description="Helical" evidence="6">
    <location>
        <begin position="149"/>
        <end position="170"/>
    </location>
</feature>
<feature type="transmembrane region" description="Helical" evidence="6">
    <location>
        <begin position="12"/>
        <end position="34"/>
    </location>
</feature>
<evidence type="ECO:0000256" key="5">
    <source>
        <dbReference type="ARBA" id="ARBA00023136"/>
    </source>
</evidence>
<dbReference type="RefSeq" id="WP_081160072.1">
    <property type="nucleotide sequence ID" value="NZ_JAGILA010000003.1"/>
</dbReference>